<dbReference type="FunFam" id="1.10.600.10:FF:000020">
    <property type="entry name" value="Phytoene synthase"/>
    <property type="match status" value="1"/>
</dbReference>
<dbReference type="InterPro" id="IPR019845">
    <property type="entry name" value="Squalene/phytoene_synthase_CS"/>
</dbReference>
<dbReference type="PROSITE" id="PS01044">
    <property type="entry name" value="SQUALEN_PHYTOEN_SYN_1"/>
    <property type="match status" value="1"/>
</dbReference>
<comment type="similarity">
    <text evidence="2">Belongs to the phytoene/squalene synthase family.</text>
</comment>
<dbReference type="SFLD" id="SFLDG01212">
    <property type="entry name" value="Phytoene_synthase_like"/>
    <property type="match status" value="1"/>
</dbReference>
<dbReference type="OrthoDB" id="9807580at2"/>
<dbReference type="InterPro" id="IPR044843">
    <property type="entry name" value="Trans_IPPS_bact-type"/>
</dbReference>
<dbReference type="SUPFAM" id="SSF48576">
    <property type="entry name" value="Terpenoid synthases"/>
    <property type="match status" value="1"/>
</dbReference>
<proteinExistence type="inferred from homology"/>
<comment type="caution">
    <text evidence="6">The sequence shown here is derived from an EMBL/GenBank/DDBJ whole genome shotgun (WGS) entry which is preliminary data.</text>
</comment>
<dbReference type="GO" id="GO:0016117">
    <property type="term" value="P:carotenoid biosynthetic process"/>
    <property type="evidence" value="ECO:0007669"/>
    <property type="project" value="UniProtKB-KW"/>
</dbReference>
<dbReference type="PANTHER" id="PTHR31480">
    <property type="entry name" value="BIFUNCTIONAL LYCOPENE CYCLASE/PHYTOENE SYNTHASE"/>
    <property type="match status" value="1"/>
</dbReference>
<accession>A0A371REQ8</accession>
<dbReference type="SFLD" id="SFLDG01018">
    <property type="entry name" value="Squalene/Phytoene_Synthase_Lik"/>
    <property type="match status" value="1"/>
</dbReference>
<protein>
    <submittedName>
        <fullName evidence="6">Phytoene/squalene synthase family protein</fullName>
    </submittedName>
</protein>
<dbReference type="InParanoid" id="A0A371REQ8"/>
<organism evidence="6 7">
    <name type="scientific">Parvularcula marina</name>
    <dbReference type="NCBI Taxonomy" id="2292771"/>
    <lineage>
        <taxon>Bacteria</taxon>
        <taxon>Pseudomonadati</taxon>
        <taxon>Pseudomonadota</taxon>
        <taxon>Alphaproteobacteria</taxon>
        <taxon>Parvularculales</taxon>
        <taxon>Parvularculaceae</taxon>
        <taxon>Parvularcula</taxon>
    </lineage>
</organism>
<dbReference type="InterPro" id="IPR033904">
    <property type="entry name" value="Trans_IPPS_HH"/>
</dbReference>
<dbReference type="InterPro" id="IPR002060">
    <property type="entry name" value="Squ/phyt_synthse"/>
</dbReference>
<dbReference type="AlphaFoldDB" id="A0A371REQ8"/>
<name>A0A371REQ8_9PROT</name>
<evidence type="ECO:0000256" key="2">
    <source>
        <dbReference type="ARBA" id="ARBA00006251"/>
    </source>
</evidence>
<evidence type="ECO:0000256" key="3">
    <source>
        <dbReference type="ARBA" id="ARBA00022679"/>
    </source>
</evidence>
<sequence>MARAEHMGKGLDIAEMSRETIAKGSKSFALASLLFRPNMKRYAHMLYAWCRYCDDVIDGQNLGFAEETPSGTPHIPQQSDLDYLRRNTLAAMQGGEVEAVQFEALRTVVEATDMPDEHPLDLLRGFEMDVQGRRYDTLEDTLEYCYHVAGVVGVMMAIIMGVKPDDEDTLNRAADLGIAFQLTNICRDIIDDAEVGRVYLPGDWLRARGVPATPEALLDRQNREAVWDVALQVLAEADRYYQSSGPGVRRLPIRAGFAVAAARGVYRDIGRVVRKRGTEAWDVRARTSRRRKVALAGLGCLQGAGSKSMFFLRLPPRPNLWTRHAT</sequence>
<dbReference type="Proteomes" id="UP000264589">
    <property type="component" value="Unassembled WGS sequence"/>
</dbReference>
<evidence type="ECO:0000256" key="1">
    <source>
        <dbReference type="ARBA" id="ARBA00004684"/>
    </source>
</evidence>
<dbReference type="CDD" id="cd00683">
    <property type="entry name" value="Trans_IPPS_HH"/>
    <property type="match status" value="1"/>
</dbReference>
<evidence type="ECO:0000313" key="6">
    <source>
        <dbReference type="EMBL" id="RFB03939.1"/>
    </source>
</evidence>
<dbReference type="EMBL" id="QUQO01000001">
    <property type="protein sequence ID" value="RFB03939.1"/>
    <property type="molecule type" value="Genomic_DNA"/>
</dbReference>
<dbReference type="Gene3D" id="1.10.600.10">
    <property type="entry name" value="Farnesyl Diphosphate Synthase"/>
    <property type="match status" value="1"/>
</dbReference>
<dbReference type="SFLD" id="SFLDS00005">
    <property type="entry name" value="Isoprenoid_Synthase_Type_I"/>
    <property type="match status" value="1"/>
</dbReference>
<keyword evidence="7" id="KW-1185">Reference proteome</keyword>
<keyword evidence="4" id="KW-0125">Carotenoid biosynthesis</keyword>
<gene>
    <name evidence="6" type="ORF">DX908_00745</name>
</gene>
<dbReference type="InterPro" id="IPR008949">
    <property type="entry name" value="Isoprenoid_synthase_dom_sf"/>
</dbReference>
<comment type="cofactor">
    <cofactor evidence="5">
        <name>ATP</name>
        <dbReference type="ChEBI" id="CHEBI:30616"/>
    </cofactor>
</comment>
<evidence type="ECO:0000313" key="7">
    <source>
        <dbReference type="Proteomes" id="UP000264589"/>
    </source>
</evidence>
<dbReference type="GO" id="GO:0051996">
    <property type="term" value="F:squalene synthase [NAD(P)H] activity"/>
    <property type="evidence" value="ECO:0007669"/>
    <property type="project" value="InterPro"/>
</dbReference>
<evidence type="ECO:0000256" key="5">
    <source>
        <dbReference type="ARBA" id="ARBA00053028"/>
    </source>
</evidence>
<dbReference type="RefSeq" id="WP_116390567.1">
    <property type="nucleotide sequence ID" value="NZ_QUQO01000001.1"/>
</dbReference>
<dbReference type="Pfam" id="PF00494">
    <property type="entry name" value="SQS_PSY"/>
    <property type="match status" value="1"/>
</dbReference>
<evidence type="ECO:0000256" key="4">
    <source>
        <dbReference type="ARBA" id="ARBA00022746"/>
    </source>
</evidence>
<dbReference type="GO" id="GO:0004311">
    <property type="term" value="F:geranylgeranyl diphosphate synthase activity"/>
    <property type="evidence" value="ECO:0007669"/>
    <property type="project" value="InterPro"/>
</dbReference>
<dbReference type="PROSITE" id="PS01045">
    <property type="entry name" value="SQUALEN_PHYTOEN_SYN_2"/>
    <property type="match status" value="1"/>
</dbReference>
<reference evidence="6 7" key="1">
    <citation type="submission" date="2018-08" db="EMBL/GenBank/DDBJ databases">
        <title>Parvularcula sp. SM1705, isolated from surface water of the South Sea China.</title>
        <authorList>
            <person name="Sun L."/>
        </authorList>
    </citation>
    <scope>NUCLEOTIDE SEQUENCE [LARGE SCALE GENOMIC DNA]</scope>
    <source>
        <strain evidence="6 7">SM1705</strain>
    </source>
</reference>
<comment type="pathway">
    <text evidence="1">Carotenoid biosynthesis; phytoene biosynthesis.</text>
</comment>
<keyword evidence="3" id="KW-0808">Transferase</keyword>